<comment type="caution">
    <text evidence="2">The sequence shown here is derived from an EMBL/GenBank/DDBJ whole genome shotgun (WGS) entry which is preliminary data.</text>
</comment>
<accession>A0AAU9M5L8</accession>
<organism evidence="2 3">
    <name type="scientific">Lactuca virosa</name>
    <dbReference type="NCBI Taxonomy" id="75947"/>
    <lineage>
        <taxon>Eukaryota</taxon>
        <taxon>Viridiplantae</taxon>
        <taxon>Streptophyta</taxon>
        <taxon>Embryophyta</taxon>
        <taxon>Tracheophyta</taxon>
        <taxon>Spermatophyta</taxon>
        <taxon>Magnoliopsida</taxon>
        <taxon>eudicotyledons</taxon>
        <taxon>Gunneridae</taxon>
        <taxon>Pentapetalae</taxon>
        <taxon>asterids</taxon>
        <taxon>campanulids</taxon>
        <taxon>Asterales</taxon>
        <taxon>Asteraceae</taxon>
        <taxon>Cichorioideae</taxon>
        <taxon>Cichorieae</taxon>
        <taxon>Lactucinae</taxon>
        <taxon>Lactuca</taxon>
    </lineage>
</organism>
<dbReference type="EMBL" id="CAKMRJ010000002">
    <property type="protein sequence ID" value="CAH1416173.1"/>
    <property type="molecule type" value="Genomic_DNA"/>
</dbReference>
<evidence type="ECO:0000313" key="3">
    <source>
        <dbReference type="Proteomes" id="UP001157418"/>
    </source>
</evidence>
<dbReference type="AlphaFoldDB" id="A0AAU9M5L8"/>
<feature type="region of interest" description="Disordered" evidence="1">
    <location>
        <begin position="33"/>
        <end position="53"/>
    </location>
</feature>
<name>A0AAU9M5L8_9ASTR</name>
<reference evidence="2 3" key="1">
    <citation type="submission" date="2022-01" db="EMBL/GenBank/DDBJ databases">
        <authorList>
            <person name="Xiong W."/>
            <person name="Schranz E."/>
        </authorList>
    </citation>
    <scope>NUCLEOTIDE SEQUENCE [LARGE SCALE GENOMIC DNA]</scope>
</reference>
<dbReference type="Proteomes" id="UP001157418">
    <property type="component" value="Unassembled WGS sequence"/>
</dbReference>
<keyword evidence="3" id="KW-1185">Reference proteome</keyword>
<protein>
    <submittedName>
        <fullName evidence="2">Uncharacterized protein</fullName>
    </submittedName>
</protein>
<proteinExistence type="predicted"/>
<sequence length="126" mass="14234">MEFINSLVRKKRSLKMDPSKDSIDLSSVNSTDVVSDSSHAETLSSLEETSVTSSEHPVVRFVNQNGTRSCNIYGIADVLLALDRIEKNEELTYEDSKALYKLFLLDESSSGRLSTKSQLMIWKKLW</sequence>
<evidence type="ECO:0000256" key="1">
    <source>
        <dbReference type="SAM" id="MobiDB-lite"/>
    </source>
</evidence>
<evidence type="ECO:0000313" key="2">
    <source>
        <dbReference type="EMBL" id="CAH1416173.1"/>
    </source>
</evidence>
<gene>
    <name evidence="2" type="ORF">LVIROSA_LOCUS3958</name>
</gene>